<accession>A0A4P7GNF7</accession>
<dbReference type="Proteomes" id="UP000294894">
    <property type="component" value="Chromosome"/>
</dbReference>
<feature type="signal peptide" evidence="1">
    <location>
        <begin position="1"/>
        <end position="24"/>
    </location>
</feature>
<dbReference type="EMBL" id="CP038267">
    <property type="protein sequence ID" value="QBR93434.1"/>
    <property type="molecule type" value="Genomic_DNA"/>
</dbReference>
<dbReference type="AlphaFoldDB" id="A0A4P7GNF7"/>
<evidence type="ECO:0000313" key="2">
    <source>
        <dbReference type="EMBL" id="QBR93434.1"/>
    </source>
</evidence>
<sequence length="171" mass="17639">MHMRRSLALLTGALLMTAPLTACGFDKATDRVNTIVVGTSDRETSVDVLGAVVVSAEEGSGTFIASFVNNDLEEPATVAAITPQDPEAVQVPEFSPIEIEPNGIVNLAEDDQGVGVEGEVEAGGLVTMTVELEGGELVELDVPVVANCDEYEGLDGVGGECEVAEPVGDHG</sequence>
<protein>
    <submittedName>
        <fullName evidence="2">Uncharacterized protein</fullName>
    </submittedName>
</protein>
<dbReference type="RefSeq" id="WP_135078865.1">
    <property type="nucleotide sequence ID" value="NZ_CP038267.1"/>
</dbReference>
<keyword evidence="1" id="KW-0732">Signal</keyword>
<organism evidence="2 3">
    <name type="scientific">Nocardioides euryhalodurans</name>
    <dbReference type="NCBI Taxonomy" id="2518370"/>
    <lineage>
        <taxon>Bacteria</taxon>
        <taxon>Bacillati</taxon>
        <taxon>Actinomycetota</taxon>
        <taxon>Actinomycetes</taxon>
        <taxon>Propionibacteriales</taxon>
        <taxon>Nocardioidaceae</taxon>
        <taxon>Nocardioides</taxon>
    </lineage>
</organism>
<keyword evidence="3" id="KW-1185">Reference proteome</keyword>
<proteinExistence type="predicted"/>
<name>A0A4P7GNF7_9ACTN</name>
<gene>
    <name evidence="2" type="ORF">EXE57_15020</name>
</gene>
<evidence type="ECO:0000256" key="1">
    <source>
        <dbReference type="SAM" id="SignalP"/>
    </source>
</evidence>
<feature type="chain" id="PRO_5020948233" evidence="1">
    <location>
        <begin position="25"/>
        <end position="171"/>
    </location>
</feature>
<dbReference type="OrthoDB" id="3787120at2"/>
<reference evidence="2 3" key="1">
    <citation type="submission" date="2019-03" db="EMBL/GenBank/DDBJ databases">
        <title>Three New Species of Nocardioides, Nocardioides euryhalodurans sp. nov., Nocardioides seonyuensis sp. nov. and Nocardioides eburneoflavus sp. nov., Iolated from Soil.</title>
        <authorList>
            <person name="Roh S.G."/>
            <person name="Lee C."/>
            <person name="Kim M.-K."/>
            <person name="Kim S.B."/>
        </authorList>
    </citation>
    <scope>NUCLEOTIDE SEQUENCE [LARGE SCALE GENOMIC DNA]</scope>
    <source>
        <strain evidence="2 3">MMS17-SY117</strain>
    </source>
</reference>
<dbReference type="KEGG" id="noy:EXE57_15020"/>
<evidence type="ECO:0000313" key="3">
    <source>
        <dbReference type="Proteomes" id="UP000294894"/>
    </source>
</evidence>